<dbReference type="PANTHER" id="PTHR37162">
    <property type="entry name" value="HAT FAMILY DIMERISATION DOMAINCONTAINING PROTEIN-RELATED"/>
    <property type="match status" value="1"/>
</dbReference>
<organism evidence="2 3">
    <name type="scientific">Trachymyrmex cornetzi</name>
    <dbReference type="NCBI Taxonomy" id="471704"/>
    <lineage>
        <taxon>Eukaryota</taxon>
        <taxon>Metazoa</taxon>
        <taxon>Ecdysozoa</taxon>
        <taxon>Arthropoda</taxon>
        <taxon>Hexapoda</taxon>
        <taxon>Insecta</taxon>
        <taxon>Pterygota</taxon>
        <taxon>Neoptera</taxon>
        <taxon>Endopterygota</taxon>
        <taxon>Hymenoptera</taxon>
        <taxon>Apocrita</taxon>
        <taxon>Aculeata</taxon>
        <taxon>Formicoidea</taxon>
        <taxon>Formicidae</taxon>
        <taxon>Myrmicinae</taxon>
        <taxon>Trachymyrmex</taxon>
    </lineage>
</organism>
<dbReference type="SUPFAM" id="SSF53098">
    <property type="entry name" value="Ribonuclease H-like"/>
    <property type="match status" value="1"/>
</dbReference>
<evidence type="ECO:0000313" key="2">
    <source>
        <dbReference type="EMBL" id="KYN17826.1"/>
    </source>
</evidence>
<evidence type="ECO:0000259" key="1">
    <source>
        <dbReference type="Pfam" id="PF05699"/>
    </source>
</evidence>
<feature type="domain" description="HAT C-terminal dimerisation" evidence="1">
    <location>
        <begin position="450"/>
        <end position="498"/>
    </location>
</feature>
<dbReference type="Proteomes" id="UP000078492">
    <property type="component" value="Unassembled WGS sequence"/>
</dbReference>
<proteinExistence type="predicted"/>
<dbReference type="InterPro" id="IPR008906">
    <property type="entry name" value="HATC_C_dom"/>
</dbReference>
<dbReference type="InterPro" id="IPR012337">
    <property type="entry name" value="RNaseH-like_sf"/>
</dbReference>
<gene>
    <name evidence="2" type="ORF">ALC57_09864</name>
</gene>
<name>A0A151J4Y8_9HYME</name>
<evidence type="ECO:0000313" key="3">
    <source>
        <dbReference type="Proteomes" id="UP000078492"/>
    </source>
</evidence>
<sequence>MFNDTTGMRKTKKSAVYDMFHPIDLEENLPRSNNVYVIGFDKFIRHSDSKKRISKCQKRGFSVDFNTNDEEPVPFGDRKKIVEIKFATLIAQIPFSNVLALSYDNASVITGKYESLKIKLQKHCKSLIMMPRPCHASALVANAACSAIPKASEELLRKVASFTCSSSKRVCIFEQFQKSFCFDETCRKILKLKHDGFPRHTCVARLNENSDVLLKFLQEEQLSEKSKPGAALLSLKQNSEILAYLLFLEYILDAFNKFNASFQTEETKVHLLQSAGENRLKTVLKNVIKAPLLNFVSMGTINPSLACNRLSPDLVMVGEACQDVLDRLYQEGQGEIVKSVYDNCLAFYEIAEKGIRNKLFVKDEFLSKWRIFEPKFALQQEDEKNSPNNSVQDIIFVAQRFGGFHDVKRRTAISKKEFHIREQKATIINLDFDEAWKTIMATKKADGKFRYPVLNKLVNTIQSLPNSNADAERVFSMLTDVKTKERNKLHPSNVQSLCVFKLILRARGETARTMIVDARYLTLISKNVYKTNARENSCFLLLFDADEHPSTSSDL</sequence>
<dbReference type="EMBL" id="KQ980074">
    <property type="protein sequence ID" value="KYN17826.1"/>
    <property type="molecule type" value="Genomic_DNA"/>
</dbReference>
<accession>A0A151J4Y8</accession>
<dbReference type="PANTHER" id="PTHR37162:SF1">
    <property type="entry name" value="BED-TYPE DOMAIN-CONTAINING PROTEIN"/>
    <property type="match status" value="1"/>
</dbReference>
<dbReference type="GO" id="GO:0046983">
    <property type="term" value="F:protein dimerization activity"/>
    <property type="evidence" value="ECO:0007669"/>
    <property type="project" value="InterPro"/>
</dbReference>
<keyword evidence="3" id="KW-1185">Reference proteome</keyword>
<dbReference type="Pfam" id="PF05699">
    <property type="entry name" value="Dimer_Tnp_hAT"/>
    <property type="match status" value="1"/>
</dbReference>
<reference evidence="2 3" key="1">
    <citation type="submission" date="2015-09" db="EMBL/GenBank/DDBJ databases">
        <title>Trachymyrmex cornetzi WGS genome.</title>
        <authorList>
            <person name="Nygaard S."/>
            <person name="Hu H."/>
            <person name="Boomsma J."/>
            <person name="Zhang G."/>
        </authorList>
    </citation>
    <scope>NUCLEOTIDE SEQUENCE [LARGE SCALE GENOMIC DNA]</scope>
    <source>
        <strain evidence="2">Tcor2-1</strain>
        <tissue evidence="2">Whole body</tissue>
    </source>
</reference>
<protein>
    <recommendedName>
        <fullName evidence="1">HAT C-terminal dimerisation domain-containing protein</fullName>
    </recommendedName>
</protein>
<dbReference type="AlphaFoldDB" id="A0A151J4Y8"/>